<dbReference type="STRING" id="1076935.U4LTZ9"/>
<evidence type="ECO:0000313" key="7">
    <source>
        <dbReference type="Proteomes" id="UP000018144"/>
    </source>
</evidence>
<evidence type="ECO:0000256" key="1">
    <source>
        <dbReference type="ARBA" id="ARBA00022737"/>
    </source>
</evidence>
<feature type="domain" description="DUF7708" evidence="4">
    <location>
        <begin position="38"/>
        <end position="185"/>
    </location>
</feature>
<evidence type="ECO:0000256" key="2">
    <source>
        <dbReference type="SAM" id="Coils"/>
    </source>
</evidence>
<dbReference type="SUPFAM" id="SSF48403">
    <property type="entry name" value="Ankyrin repeat"/>
    <property type="match status" value="1"/>
</dbReference>
<dbReference type="InterPro" id="IPR054471">
    <property type="entry name" value="GPIID_WHD"/>
</dbReference>
<dbReference type="AlphaFoldDB" id="U4LTZ9"/>
<feature type="domain" description="Nephrocystin 3-like N-terminal" evidence="5">
    <location>
        <begin position="261"/>
        <end position="322"/>
    </location>
</feature>
<feature type="coiled-coil region" evidence="2">
    <location>
        <begin position="69"/>
        <end position="96"/>
    </location>
</feature>
<dbReference type="EMBL" id="HF936042">
    <property type="protein sequence ID" value="CCX33255.1"/>
    <property type="molecule type" value="Genomic_DNA"/>
</dbReference>
<gene>
    <name evidence="6" type="ORF">PCON_14295</name>
</gene>
<dbReference type="Pfam" id="PF22939">
    <property type="entry name" value="WHD_GPIID"/>
    <property type="match status" value="1"/>
</dbReference>
<protein>
    <submittedName>
        <fullName evidence="6">Uncharacterized protein</fullName>
    </submittedName>
</protein>
<dbReference type="InterPro" id="IPR027417">
    <property type="entry name" value="P-loop_NTPase"/>
</dbReference>
<reference evidence="6 7" key="1">
    <citation type="journal article" date="2013" name="PLoS Genet.">
        <title>The genome and development-dependent transcriptomes of Pyronema confluens: a window into fungal evolution.</title>
        <authorList>
            <person name="Traeger S."/>
            <person name="Altegoer F."/>
            <person name="Freitag M."/>
            <person name="Gabaldon T."/>
            <person name="Kempken F."/>
            <person name="Kumar A."/>
            <person name="Marcet-Houben M."/>
            <person name="Poggeler S."/>
            <person name="Stajich J.E."/>
            <person name="Nowrousian M."/>
        </authorList>
    </citation>
    <scope>NUCLEOTIDE SEQUENCE [LARGE SCALE GENOMIC DNA]</scope>
    <source>
        <strain evidence="7">CBS 100304</strain>
        <tissue evidence="6">Vegetative mycelium</tissue>
    </source>
</reference>
<keyword evidence="2" id="KW-0175">Coiled coil</keyword>
<dbReference type="Pfam" id="PF24809">
    <property type="entry name" value="DUF7708"/>
    <property type="match status" value="1"/>
</dbReference>
<proteinExistence type="predicted"/>
<accession>U4LTZ9</accession>
<feature type="domain" description="GPI inositol-deacylase winged helix" evidence="3">
    <location>
        <begin position="401"/>
        <end position="481"/>
    </location>
</feature>
<evidence type="ECO:0000259" key="4">
    <source>
        <dbReference type="Pfam" id="PF24809"/>
    </source>
</evidence>
<evidence type="ECO:0000259" key="5">
    <source>
        <dbReference type="Pfam" id="PF24883"/>
    </source>
</evidence>
<evidence type="ECO:0000259" key="3">
    <source>
        <dbReference type="Pfam" id="PF22939"/>
    </source>
</evidence>
<dbReference type="InterPro" id="IPR036770">
    <property type="entry name" value="Ankyrin_rpt-contain_sf"/>
</dbReference>
<dbReference type="PANTHER" id="PTHR10039:SF5">
    <property type="entry name" value="NACHT DOMAIN-CONTAINING PROTEIN"/>
    <property type="match status" value="1"/>
</dbReference>
<dbReference type="Pfam" id="PF24883">
    <property type="entry name" value="NPHP3_N"/>
    <property type="match status" value="1"/>
</dbReference>
<dbReference type="Gene3D" id="3.40.50.300">
    <property type="entry name" value="P-loop containing nucleotide triphosphate hydrolases"/>
    <property type="match status" value="1"/>
</dbReference>
<evidence type="ECO:0000313" key="6">
    <source>
        <dbReference type="EMBL" id="CCX33255.1"/>
    </source>
</evidence>
<name>U4LTZ9_PYROM</name>
<dbReference type="PANTHER" id="PTHR10039">
    <property type="entry name" value="AMELOGENIN"/>
    <property type="match status" value="1"/>
</dbReference>
<organism evidence="6 7">
    <name type="scientific">Pyronema omphalodes (strain CBS 100304)</name>
    <name type="common">Pyronema confluens</name>
    <dbReference type="NCBI Taxonomy" id="1076935"/>
    <lineage>
        <taxon>Eukaryota</taxon>
        <taxon>Fungi</taxon>
        <taxon>Dikarya</taxon>
        <taxon>Ascomycota</taxon>
        <taxon>Pezizomycotina</taxon>
        <taxon>Pezizomycetes</taxon>
        <taxon>Pezizales</taxon>
        <taxon>Pyronemataceae</taxon>
        <taxon>Pyronema</taxon>
    </lineage>
</organism>
<dbReference type="InterPro" id="IPR056884">
    <property type="entry name" value="NPHP3-like_N"/>
</dbReference>
<sequence length="775" mass="88072">MVQSKSSGRPYVPIYCTVVREATESHDKRQRYQRKRFHKIVKGLDTCARIVDVAIQHNPDITALVWAGARFLLQIYLNYEENLENLEEALEVIVTTMARCEFCETLYEEWVMSLRPSTTIDALSISLQEALPQFYCSVIVFMIKARRYFSPESAIAQSAGLNRLESLMADLAEQFSGPSEAMAEITAHLDQISDEKAMNWLDAVHPNWLFVKKAKSRMEGTCEWISQEAKYLHWKEGNDMRAKLLAILKSTMRAGAAYSDRGRNMKSVWQAFTNMLREYSRSVIIVIDALDECAQDMHREVTDYFFSTPMECPGTKLLITGRPSVQSYFENRLDVLKIKVNECNRNDIAHYIREKVEHHSGLRRHADLIIETVNGNSNGMFLYAEIELFGAKEDIYDEEEEREMRKTILLWIAKAERPLRVEEMQYAIATEADSTFDPNTVILPEPKDILKCCDSLVEMYDEKDELYLCFTHLTVQEFLTLTPKASMTDERISCYLIDKTDLLTTHTPMAQVFLSQLLYKDLGTLTDVNSIKPFLYHLENGFLHIGAVVNLVPEDWHPQSLQHRLRQLFYTIKEGKPVESPGFRNWVSAINNADQAYTSAVLEYVPGISDPLYVASLFALDNIVKWCHDIGLDFNAAFQGYKGSIPLTAAIWGGHTSILYTFKHLGCTKINEVDKSVLVKCFFTLMEGIEIDFLMKGGVDDVLGATTLLGCAIDTFQLLLSLDMSTASYRRSISRSKGIVDILIAKGAVIGLYDGKDMLPKLEALSIRADAIISI</sequence>
<dbReference type="Proteomes" id="UP000018144">
    <property type="component" value="Unassembled WGS sequence"/>
</dbReference>
<keyword evidence="1" id="KW-0677">Repeat</keyword>
<keyword evidence="7" id="KW-1185">Reference proteome</keyword>
<dbReference type="InterPro" id="IPR056125">
    <property type="entry name" value="DUF7708"/>
</dbReference>